<dbReference type="RefSeq" id="WP_126578915.1">
    <property type="nucleotide sequence ID" value="NZ_BIFR01000001.1"/>
</dbReference>
<keyword evidence="2" id="KW-0812">Transmembrane</keyword>
<keyword evidence="2" id="KW-0472">Membrane</keyword>
<dbReference type="PANTHER" id="PTHR36109">
    <property type="entry name" value="MEMBRANE PROTEIN-RELATED"/>
    <property type="match status" value="1"/>
</dbReference>
<dbReference type="AlphaFoldDB" id="A0A401ZWC6"/>
<dbReference type="InterPro" id="IPR052948">
    <property type="entry name" value="Low_temp-induced_all0457"/>
</dbReference>
<organism evidence="3 4">
    <name type="scientific">Tengunoibacter tsumagoiensis</name>
    <dbReference type="NCBI Taxonomy" id="2014871"/>
    <lineage>
        <taxon>Bacteria</taxon>
        <taxon>Bacillati</taxon>
        <taxon>Chloroflexota</taxon>
        <taxon>Ktedonobacteria</taxon>
        <taxon>Ktedonobacterales</taxon>
        <taxon>Dictyobacteraceae</taxon>
        <taxon>Tengunoibacter</taxon>
    </lineage>
</organism>
<feature type="region of interest" description="Disordered" evidence="1">
    <location>
        <begin position="117"/>
        <end position="148"/>
    </location>
</feature>
<keyword evidence="2" id="KW-1133">Transmembrane helix</keyword>
<sequence length="253" mass="26237">MTTPEQAVVIGVFEDRKAVVRAIDALIKAGFHEEQLGFAALDHNAQQDNEVISQYGPIRRGILGGLLGAADMLLVPITGPTDAATLLRTALPVTEEALDNLPYPGSPAQEEMVHPDDAMRQPLPPDDEAPIVMPPQKKAPPTSMKDSSETASVITGGVVGGVIGAAAALLIPGVGPAIAGGILVGALGGGAIGSVAGGFLGAFTNMGVPKAKAQYYEHEVKKGRTLLTVHTSDRQEEIIALLRHYGAHDVEAH</sequence>
<name>A0A401ZWC6_9CHLR</name>
<dbReference type="PANTHER" id="PTHR36109:SF2">
    <property type="entry name" value="MEMBRANE PROTEIN"/>
    <property type="match status" value="1"/>
</dbReference>
<evidence type="ECO:0000256" key="2">
    <source>
        <dbReference type="SAM" id="Phobius"/>
    </source>
</evidence>
<evidence type="ECO:0008006" key="5">
    <source>
        <dbReference type="Google" id="ProtNLM"/>
    </source>
</evidence>
<evidence type="ECO:0000313" key="4">
    <source>
        <dbReference type="Proteomes" id="UP000287352"/>
    </source>
</evidence>
<reference evidence="4" key="1">
    <citation type="submission" date="2018-12" db="EMBL/GenBank/DDBJ databases">
        <title>Tengunoibacter tsumagoiensis gen. nov., sp. nov., Dictyobacter kobayashii sp. nov., D. alpinus sp. nov., and D. joshuensis sp. nov. and description of Dictyobacteraceae fam. nov. within the order Ktedonobacterales isolated from Tengu-no-mugimeshi.</title>
        <authorList>
            <person name="Wang C.M."/>
            <person name="Zheng Y."/>
            <person name="Sakai Y."/>
            <person name="Toyoda A."/>
            <person name="Minakuchi Y."/>
            <person name="Abe K."/>
            <person name="Yokota A."/>
            <person name="Yabe S."/>
        </authorList>
    </citation>
    <scope>NUCLEOTIDE SEQUENCE [LARGE SCALE GENOMIC DNA]</scope>
    <source>
        <strain evidence="4">Uno3</strain>
    </source>
</reference>
<dbReference type="OrthoDB" id="161169at2"/>
<proteinExistence type="predicted"/>
<evidence type="ECO:0000256" key="1">
    <source>
        <dbReference type="SAM" id="MobiDB-lite"/>
    </source>
</evidence>
<protein>
    <recommendedName>
        <fullName evidence="5">General stress protein 17M-like domain-containing protein</fullName>
    </recommendedName>
</protein>
<feature type="transmembrane region" description="Helical" evidence="2">
    <location>
        <begin position="177"/>
        <end position="203"/>
    </location>
</feature>
<evidence type="ECO:0000313" key="3">
    <source>
        <dbReference type="EMBL" id="GCE11209.1"/>
    </source>
</evidence>
<comment type="caution">
    <text evidence="3">The sequence shown here is derived from an EMBL/GenBank/DDBJ whole genome shotgun (WGS) entry which is preliminary data.</text>
</comment>
<gene>
    <name evidence="3" type="ORF">KTT_10680</name>
</gene>
<dbReference type="EMBL" id="BIFR01000001">
    <property type="protein sequence ID" value="GCE11209.1"/>
    <property type="molecule type" value="Genomic_DNA"/>
</dbReference>
<dbReference type="Proteomes" id="UP000287352">
    <property type="component" value="Unassembled WGS sequence"/>
</dbReference>
<keyword evidence="4" id="KW-1185">Reference proteome</keyword>
<accession>A0A401ZWC6</accession>
<feature type="transmembrane region" description="Helical" evidence="2">
    <location>
        <begin position="151"/>
        <end position="171"/>
    </location>
</feature>